<dbReference type="AlphaFoldDB" id="A0A484F363"/>
<dbReference type="InterPro" id="IPR011493">
    <property type="entry name" value="GLUG"/>
</dbReference>
<keyword evidence="5" id="KW-1185">Reference proteome</keyword>
<organism evidence="4 5">
    <name type="scientific">Methanimicrococcus blatticola</name>
    <dbReference type="NCBI Taxonomy" id="91560"/>
    <lineage>
        <taxon>Archaea</taxon>
        <taxon>Methanobacteriati</taxon>
        <taxon>Methanobacteriota</taxon>
        <taxon>Stenosarchaea group</taxon>
        <taxon>Methanomicrobia</taxon>
        <taxon>Methanosarcinales</taxon>
        <taxon>Methanosarcinaceae</taxon>
        <taxon>Methanimicrococcus</taxon>
    </lineage>
</organism>
<feature type="domain" description="GLUG" evidence="3">
    <location>
        <begin position="271"/>
        <end position="292"/>
    </location>
</feature>
<gene>
    <name evidence="4" type="ORF">C7391_1612</name>
</gene>
<evidence type="ECO:0000256" key="1">
    <source>
        <dbReference type="SAM" id="MobiDB-lite"/>
    </source>
</evidence>
<feature type="domain" description="GLUG" evidence="3">
    <location>
        <begin position="295"/>
        <end position="318"/>
    </location>
</feature>
<evidence type="ECO:0000259" key="3">
    <source>
        <dbReference type="Pfam" id="PF07581"/>
    </source>
</evidence>
<feature type="domain" description="GLUG" evidence="3">
    <location>
        <begin position="209"/>
        <end position="232"/>
    </location>
</feature>
<keyword evidence="2" id="KW-1133">Transmembrane helix</keyword>
<name>A0A484F363_9EURY</name>
<keyword evidence="2" id="KW-0472">Membrane</keyword>
<dbReference type="RefSeq" id="WP_133518053.1">
    <property type="nucleotide sequence ID" value="NZ_JAHDUW010000009.1"/>
</dbReference>
<feature type="transmembrane region" description="Helical" evidence="2">
    <location>
        <begin position="676"/>
        <end position="695"/>
    </location>
</feature>
<feature type="compositionally biased region" description="Basic and acidic residues" evidence="1">
    <location>
        <begin position="625"/>
        <end position="638"/>
    </location>
</feature>
<protein>
    <submittedName>
        <fullName evidence="4">GLUG motif-containing protein</fullName>
    </submittedName>
</protein>
<sequence>MHNKKTIIILLILAAVSFLAVSDTVIAADGSFGVEPGAAGLHGSVSNPFIIEDVEDLKAIQTHISKSNDYTKDKYYKIGDEVILNLENMNWIPLGDEKNIFGNFDGNSGGGAKITNLTISSTTQDNVGLFGALAHGKLSNITIENATIISSHNNVGILIGNSSYMSIQNCCVTGKIETAEKTIGGLAGSITGGTVNNCNSDVNIDATDGTVGGFAGHIGNGTIRQCYSKGNVETDAGIAGGFAGETDPGGDLTLISECYATGNVKTGGNFAGGLIGNTSITQIENCYATGNVEGKNAGGLIGQVASTDITTCYATGNVDAENYAGGLFGKVYCIKKADGFEDSSGLFLKNLNNNMALNEFVNGTYADYIGFYGNDYDGDKSYATLQSEHPGQAVIENMYAWNGITNKGKPIKNSIEETDILIVDYDEINFVKSYHVWQQYENKKSGDSKWDSSVWKNTVWQTNHYDEDENENKFHLPIFKWQDEDHEKPIADAVHILYLTEIQIGEGPYNDKISRNFNITIDPKEVDYSHEYYNNWKWNLYAALTDDQTETTYNESSNFSVSADIRSGTQSVYVTKKVSSLDLSKSFDPKNDFYAWGKTELIDPYNGPGKKYATERISEREAFKIDEKNIPATEEKGGGSRNGNDAGKSGKEEIQESMKLTPSTPAYEKEDEEVKVISSLLILSFGFVAIAVFAYRRRDENGKDE</sequence>
<keyword evidence="2" id="KW-0812">Transmembrane</keyword>
<dbReference type="EMBL" id="SNYS01000012">
    <property type="protein sequence ID" value="TDQ67541.1"/>
    <property type="molecule type" value="Genomic_DNA"/>
</dbReference>
<feature type="region of interest" description="Disordered" evidence="1">
    <location>
        <begin position="625"/>
        <end position="669"/>
    </location>
</feature>
<evidence type="ECO:0000256" key="2">
    <source>
        <dbReference type="SAM" id="Phobius"/>
    </source>
</evidence>
<accession>A0A484F363</accession>
<reference evidence="4 5" key="1">
    <citation type="submission" date="2019-03" db="EMBL/GenBank/DDBJ databases">
        <title>Genomic Encyclopedia of Type Strains, Phase IV (KMG-IV): sequencing the most valuable type-strain genomes for metagenomic binning, comparative biology and taxonomic classification.</title>
        <authorList>
            <person name="Goeker M."/>
        </authorList>
    </citation>
    <scope>NUCLEOTIDE SEQUENCE [LARGE SCALE GENOMIC DNA]</scope>
    <source>
        <strain evidence="4 5">DSM 13328</strain>
    </source>
</reference>
<comment type="caution">
    <text evidence="4">The sequence shown here is derived from an EMBL/GenBank/DDBJ whole genome shotgun (WGS) entry which is preliminary data.</text>
</comment>
<evidence type="ECO:0000313" key="4">
    <source>
        <dbReference type="EMBL" id="TDQ67541.1"/>
    </source>
</evidence>
<evidence type="ECO:0000313" key="5">
    <source>
        <dbReference type="Proteomes" id="UP000294855"/>
    </source>
</evidence>
<dbReference type="Proteomes" id="UP000294855">
    <property type="component" value="Unassembled WGS sequence"/>
</dbReference>
<dbReference type="Gene3D" id="2.160.20.110">
    <property type="match status" value="2"/>
</dbReference>
<proteinExistence type="predicted"/>
<dbReference type="Pfam" id="PF07581">
    <property type="entry name" value="Glug"/>
    <property type="match status" value="3"/>
</dbReference>